<sequence length="316" mass="36292">MKDGNVLVTSISSKVPLIKAIKKAAHKINPLIKVIGADLHSNCIARYFVDRFWQMPRLDDIKIDQLIQYCLKNKIIHIIPTRDGELKFFAEHKKKLKEDGIYVMVPNNKSVEMCNDKYLFYKKLSVLANPVITTKTAIDQIKSLKFVVKERFGAGSQNIGLGLSSEEAFHHAKKLEYPIFQPYIDGFEVSVDFYVTKEGEVKGIITRKREMIVNGESQITTTFRDDHLERLCEKAANDLQLYGHNVMQWIIDLNGDYHMIECNSRFGGASTLSVAAGLDSLYWFLLEARGKDLKDYPFIREKHEIKLVRYAEDLIL</sequence>
<dbReference type="Proteomes" id="UP001589854">
    <property type="component" value="Unassembled WGS sequence"/>
</dbReference>
<evidence type="ECO:0000256" key="1">
    <source>
        <dbReference type="PROSITE-ProRule" id="PRU00409"/>
    </source>
</evidence>
<evidence type="ECO:0000313" key="3">
    <source>
        <dbReference type="EMBL" id="MFC0271925.1"/>
    </source>
</evidence>
<dbReference type="Pfam" id="PF21360">
    <property type="entry name" value="PylC-like_N"/>
    <property type="match status" value="1"/>
</dbReference>
<accession>A0ABV6GE12</accession>
<keyword evidence="1" id="KW-0067">ATP-binding</keyword>
<organism evidence="3 4">
    <name type="scientific">Metabacillus herbersteinensis</name>
    <dbReference type="NCBI Taxonomy" id="283816"/>
    <lineage>
        <taxon>Bacteria</taxon>
        <taxon>Bacillati</taxon>
        <taxon>Bacillota</taxon>
        <taxon>Bacilli</taxon>
        <taxon>Bacillales</taxon>
        <taxon>Bacillaceae</taxon>
        <taxon>Metabacillus</taxon>
    </lineage>
</organism>
<evidence type="ECO:0000259" key="2">
    <source>
        <dbReference type="PROSITE" id="PS50975"/>
    </source>
</evidence>
<dbReference type="RefSeq" id="WP_378933715.1">
    <property type="nucleotide sequence ID" value="NZ_JBHLVO010000007.1"/>
</dbReference>
<gene>
    <name evidence="3" type="ORF">ACFFIX_10730</name>
</gene>
<dbReference type="EMBL" id="JBHLVO010000007">
    <property type="protein sequence ID" value="MFC0271925.1"/>
    <property type="molecule type" value="Genomic_DNA"/>
</dbReference>
<dbReference type="Gene3D" id="3.40.50.20">
    <property type="match status" value="1"/>
</dbReference>
<keyword evidence="4" id="KW-1185">Reference proteome</keyword>
<reference evidence="3 4" key="1">
    <citation type="submission" date="2024-09" db="EMBL/GenBank/DDBJ databases">
        <authorList>
            <person name="Sun Q."/>
            <person name="Mori K."/>
        </authorList>
    </citation>
    <scope>NUCLEOTIDE SEQUENCE [LARGE SCALE GENOMIC DNA]</scope>
    <source>
        <strain evidence="3 4">CCM 7228</strain>
    </source>
</reference>
<dbReference type="InterPro" id="IPR013815">
    <property type="entry name" value="ATP_grasp_subdomain_1"/>
</dbReference>
<evidence type="ECO:0000313" key="4">
    <source>
        <dbReference type="Proteomes" id="UP001589854"/>
    </source>
</evidence>
<dbReference type="Gene3D" id="3.30.470.20">
    <property type="entry name" value="ATP-grasp fold, B domain"/>
    <property type="match status" value="1"/>
</dbReference>
<dbReference type="SUPFAM" id="SSF56059">
    <property type="entry name" value="Glutathione synthetase ATP-binding domain-like"/>
    <property type="match status" value="1"/>
</dbReference>
<dbReference type="Gene3D" id="3.30.1490.20">
    <property type="entry name" value="ATP-grasp fold, A domain"/>
    <property type="match status" value="1"/>
</dbReference>
<dbReference type="Pfam" id="PF15632">
    <property type="entry name" value="ATPgrasp_Ter"/>
    <property type="match status" value="1"/>
</dbReference>
<keyword evidence="1" id="KW-0547">Nucleotide-binding</keyword>
<proteinExistence type="predicted"/>
<name>A0ABV6GE12_9BACI</name>
<comment type="caution">
    <text evidence="3">The sequence shown here is derived from an EMBL/GenBank/DDBJ whole genome shotgun (WGS) entry which is preliminary data.</text>
</comment>
<protein>
    <submittedName>
        <fullName evidence="3">ATP-grasp domain-containing protein</fullName>
    </submittedName>
</protein>
<dbReference type="InterPro" id="IPR011761">
    <property type="entry name" value="ATP-grasp"/>
</dbReference>
<dbReference type="PROSITE" id="PS50975">
    <property type="entry name" value="ATP_GRASP"/>
    <property type="match status" value="1"/>
</dbReference>
<feature type="domain" description="ATP-grasp" evidence="2">
    <location>
        <begin position="118"/>
        <end position="289"/>
    </location>
</feature>
<dbReference type="InterPro" id="IPR048764">
    <property type="entry name" value="PylC_N"/>
</dbReference>